<feature type="region of interest" description="Disordered" evidence="2">
    <location>
        <begin position="940"/>
        <end position="968"/>
    </location>
</feature>
<dbReference type="CDD" id="cd09272">
    <property type="entry name" value="RNase_HI_RT_Ty1"/>
    <property type="match status" value="1"/>
</dbReference>
<dbReference type="GO" id="GO:0008270">
    <property type="term" value="F:zinc ion binding"/>
    <property type="evidence" value="ECO:0007669"/>
    <property type="project" value="UniProtKB-KW"/>
</dbReference>
<comment type="caution">
    <text evidence="4">The sequence shown here is derived from an EMBL/GenBank/DDBJ whole genome shotgun (WGS) entry which is preliminary data.</text>
</comment>
<dbReference type="InterPro" id="IPR013103">
    <property type="entry name" value="RVT_2"/>
</dbReference>
<dbReference type="EMBL" id="BKCJ010000153">
    <property type="protein sequence ID" value="GEU30396.1"/>
    <property type="molecule type" value="Genomic_DNA"/>
</dbReference>
<keyword evidence="1" id="KW-0862">Zinc</keyword>
<evidence type="ECO:0000259" key="3">
    <source>
        <dbReference type="PROSITE" id="PS50158"/>
    </source>
</evidence>
<feature type="domain" description="CCHC-type" evidence="3">
    <location>
        <begin position="34"/>
        <end position="49"/>
    </location>
</feature>
<proteinExistence type="predicted"/>
<evidence type="ECO:0000313" key="4">
    <source>
        <dbReference type="EMBL" id="GEU30396.1"/>
    </source>
</evidence>
<dbReference type="Gene3D" id="4.10.60.10">
    <property type="entry name" value="Zinc finger, CCHC-type"/>
    <property type="match status" value="1"/>
</dbReference>
<keyword evidence="1" id="KW-0863">Zinc-finger</keyword>
<dbReference type="AlphaFoldDB" id="A0A6L2J0T9"/>
<dbReference type="InterPro" id="IPR001878">
    <property type="entry name" value="Znf_CCHC"/>
</dbReference>
<keyword evidence="1" id="KW-0479">Metal-binding</keyword>
<protein>
    <submittedName>
        <fullName evidence="4">Putative ribonuclease H-like domain-containing protein</fullName>
    </submittedName>
</protein>
<feature type="region of interest" description="Disordered" evidence="2">
    <location>
        <begin position="262"/>
        <end position="297"/>
    </location>
</feature>
<dbReference type="PROSITE" id="PS50158">
    <property type="entry name" value="ZF_CCHC"/>
    <property type="match status" value="1"/>
</dbReference>
<dbReference type="PANTHER" id="PTHR11439">
    <property type="entry name" value="GAG-POL-RELATED RETROTRANSPOSON"/>
    <property type="match status" value="1"/>
</dbReference>
<dbReference type="GO" id="GO:0003676">
    <property type="term" value="F:nucleic acid binding"/>
    <property type="evidence" value="ECO:0007669"/>
    <property type="project" value="InterPro"/>
</dbReference>
<accession>A0A6L2J0T9</accession>
<dbReference type="SUPFAM" id="SSF57756">
    <property type="entry name" value="Retrovirus zinc finger-like domains"/>
    <property type="match status" value="1"/>
</dbReference>
<gene>
    <name evidence="4" type="ORF">Tci_002374</name>
</gene>
<feature type="compositionally biased region" description="Basic and acidic residues" evidence="2">
    <location>
        <begin position="272"/>
        <end position="289"/>
    </location>
</feature>
<evidence type="ECO:0000256" key="1">
    <source>
        <dbReference type="PROSITE-ProRule" id="PRU00047"/>
    </source>
</evidence>
<organism evidence="4">
    <name type="scientific">Tanacetum cinerariifolium</name>
    <name type="common">Dalmatian daisy</name>
    <name type="synonym">Chrysanthemum cinerariifolium</name>
    <dbReference type="NCBI Taxonomy" id="118510"/>
    <lineage>
        <taxon>Eukaryota</taxon>
        <taxon>Viridiplantae</taxon>
        <taxon>Streptophyta</taxon>
        <taxon>Embryophyta</taxon>
        <taxon>Tracheophyta</taxon>
        <taxon>Spermatophyta</taxon>
        <taxon>Magnoliopsida</taxon>
        <taxon>eudicotyledons</taxon>
        <taxon>Gunneridae</taxon>
        <taxon>Pentapetalae</taxon>
        <taxon>asterids</taxon>
        <taxon>campanulids</taxon>
        <taxon>Asterales</taxon>
        <taxon>Asteraceae</taxon>
        <taxon>Asteroideae</taxon>
        <taxon>Anthemideae</taxon>
        <taxon>Anthemidinae</taxon>
        <taxon>Tanacetum</taxon>
    </lineage>
</organism>
<reference evidence="4" key="1">
    <citation type="journal article" date="2019" name="Sci. Rep.">
        <title>Draft genome of Tanacetum cinerariifolium, the natural source of mosquito coil.</title>
        <authorList>
            <person name="Yamashiro T."/>
            <person name="Shiraishi A."/>
            <person name="Satake H."/>
            <person name="Nakayama K."/>
        </authorList>
    </citation>
    <scope>NUCLEOTIDE SEQUENCE</scope>
</reference>
<sequence>MLTMRARGFLKNTRRKLDMANKERIGFDKSKVECFNCHKRGHFAKECKSDQVEEGPTNFALMTYSSTSSHSSTNSKFVSEYVVEKPTVESNEPKTASKENRSPIIEDWVSEINVARQKYSKAKTINTARPVTTAHPKRTMNAAKPRSCFLNSAHSIVKRPINNKTSSKNSKIIPKVNTARPKAVLNAVQGNHVNTVKALACWVWRPKHKVLDHVSRNNGASMSFKRFDYVDAQDSRSRVEIVPDKDYILLPLWTQDLLFSSSSKDSPGDGFKTSREEEKKDAEDLRNEDNEVLSTEDPRVNQEKDANVNNTNNIITFRPTDNAAGIEDNAVNENIVYGCADDPNMPELEDISIFEDSNKDVYRNKKNKRGIVVRNKARLVGKGHTQEEGIDYDELFAPVARIEAIRLFLAYALFKDFVVYQMYVKSAFLYGHIKEEVYVCQPLRFEDLKFPNKVYKVEKALYGLHQALRAWIASIPIETSKPLMKDENAKDIDVNLYRSMIGSLIYLTSSRPDIMFIVCACARFQVTPKVSHLHAVKRIFRYLKGQPKLGLWYPKDSPFDLKAYTDSDYAGASLDRKSTTRGCQFLRSRLISWQCKKQTVVANSTTEAEYVAASNCCRQVLWIQNQMMNYGYNFMNTKIFIDNESTICIVKNPVFYSKTKHIKIRHHFIRDSYEKRLIEVLKIHTDHNVAYLLTKAFDFWSTTKTKIVNNETQIRAKINGKTIVITKSSVRRDLHFDDEDDKAVYEERGDSVERVTTTAASLEAEQDSGTINRTQSMTIPIFNDLPLSRVNTLGGGEDNMKLKELMKLCTKLFARVFDLETTNNAQAKEIVNLKKRVKRLERKRQSRTLGMKLFKIGISRRKFLGEEDASKQGRNDFNDEGFDADMNDVFKDVEGDAEQVISAASYEVCTGDAVNTTGTEVNITRAPVTTTGIFMRSEKSKARGVVMKEPSETATRPTIPLQKHDPKDKDANYKLAERLHKKEKGELTVEEKSRLFMELMDKRTKHFARLKAEEQRRKPLTKA</sequence>
<dbReference type="InterPro" id="IPR036875">
    <property type="entry name" value="Znf_CCHC_sf"/>
</dbReference>
<name>A0A6L2J0T9_TANCI</name>
<dbReference type="Pfam" id="PF07727">
    <property type="entry name" value="RVT_2"/>
    <property type="match status" value="1"/>
</dbReference>
<dbReference type="SMART" id="SM00343">
    <property type="entry name" value="ZnF_C2HC"/>
    <property type="match status" value="1"/>
</dbReference>
<dbReference type="PANTHER" id="PTHR11439:SF495">
    <property type="entry name" value="REVERSE TRANSCRIPTASE, RNA-DEPENDENT DNA POLYMERASE-RELATED"/>
    <property type="match status" value="1"/>
</dbReference>
<evidence type="ECO:0000256" key="2">
    <source>
        <dbReference type="SAM" id="MobiDB-lite"/>
    </source>
</evidence>